<accession>A0ABS3HCW8</accession>
<dbReference type="EMBL" id="JAFLVR010000001">
    <property type="protein sequence ID" value="MBO0450765.1"/>
    <property type="molecule type" value="Genomic_DNA"/>
</dbReference>
<gene>
    <name evidence="1" type="ORF">JZO85_00695</name>
</gene>
<sequence>MIIKDNAREYDMKKFDEYSSMTQGIINRLIYSRFDSIRSLLANNRCNKLRASTLKEMIQNENDLERIKKVFDYSTEEIIFYVDYSIKNFPFVK</sequence>
<dbReference type="Proteomes" id="UP000664495">
    <property type="component" value="Unassembled WGS sequence"/>
</dbReference>
<proteinExistence type="predicted"/>
<comment type="caution">
    <text evidence="1">The sequence shown here is derived from an EMBL/GenBank/DDBJ whole genome shotgun (WGS) entry which is preliminary data.</text>
</comment>
<organism evidence="1 2">
    <name type="scientific">Candidatus Enterococcus murrayae</name>
    <dbReference type="NCBI Taxonomy" id="2815321"/>
    <lineage>
        <taxon>Bacteria</taxon>
        <taxon>Bacillati</taxon>
        <taxon>Bacillota</taxon>
        <taxon>Bacilli</taxon>
        <taxon>Lactobacillales</taxon>
        <taxon>Enterococcaceae</taxon>
        <taxon>Enterococcus</taxon>
    </lineage>
</organism>
<protein>
    <submittedName>
        <fullName evidence="1">Uncharacterized protein</fullName>
    </submittedName>
</protein>
<evidence type="ECO:0000313" key="2">
    <source>
        <dbReference type="Proteomes" id="UP000664495"/>
    </source>
</evidence>
<keyword evidence="2" id="KW-1185">Reference proteome</keyword>
<evidence type="ECO:0000313" key="1">
    <source>
        <dbReference type="EMBL" id="MBO0450765.1"/>
    </source>
</evidence>
<reference evidence="1 2" key="1">
    <citation type="submission" date="2021-03" db="EMBL/GenBank/DDBJ databases">
        <title>Enterococcal diversity collection.</title>
        <authorList>
            <person name="Gilmore M.S."/>
            <person name="Schwartzman J."/>
            <person name="Van Tyne D."/>
            <person name="Martin M."/>
            <person name="Earl A.M."/>
            <person name="Manson A.L."/>
            <person name="Straub T."/>
            <person name="Salamzade R."/>
            <person name="Saavedra J."/>
            <person name="Lebreton F."/>
            <person name="Prichula J."/>
            <person name="Schaufler K."/>
            <person name="Gaca A."/>
            <person name="Sgardioli B."/>
            <person name="Wagenaar J."/>
            <person name="Strong T."/>
        </authorList>
    </citation>
    <scope>NUCLEOTIDE SEQUENCE [LARGE SCALE GENOMIC DNA]</scope>
    <source>
        <strain evidence="1 2">MJM16</strain>
    </source>
</reference>
<dbReference type="RefSeq" id="WP_207106577.1">
    <property type="nucleotide sequence ID" value="NZ_JAFLVR010000001.1"/>
</dbReference>
<name>A0ABS3HCW8_9ENTE</name>